<dbReference type="Pfam" id="PF20720">
    <property type="entry name" value="nSTAND3"/>
    <property type="match status" value="1"/>
</dbReference>
<dbReference type="InterPro" id="IPR027417">
    <property type="entry name" value="P-loop_NTPase"/>
</dbReference>
<keyword evidence="5" id="KW-1185">Reference proteome</keyword>
<accession>A0A8W8M0Z3</accession>
<evidence type="ECO:0000313" key="4">
    <source>
        <dbReference type="EnsemblMetazoa" id="G30055.1:cds"/>
    </source>
</evidence>
<keyword evidence="2" id="KW-0472">Membrane</keyword>
<keyword evidence="2" id="KW-0812">Transmembrane</keyword>
<evidence type="ECO:0000256" key="2">
    <source>
        <dbReference type="SAM" id="Phobius"/>
    </source>
</evidence>
<feature type="transmembrane region" description="Helical" evidence="2">
    <location>
        <begin position="120"/>
        <end position="144"/>
    </location>
</feature>
<name>A0A8W8M0Z3_MAGGI</name>
<organism evidence="4 5">
    <name type="scientific">Magallana gigas</name>
    <name type="common">Pacific oyster</name>
    <name type="synonym">Crassostrea gigas</name>
    <dbReference type="NCBI Taxonomy" id="29159"/>
    <lineage>
        <taxon>Eukaryota</taxon>
        <taxon>Metazoa</taxon>
        <taxon>Spiralia</taxon>
        <taxon>Lophotrochozoa</taxon>
        <taxon>Mollusca</taxon>
        <taxon>Bivalvia</taxon>
        <taxon>Autobranchia</taxon>
        <taxon>Pteriomorphia</taxon>
        <taxon>Ostreida</taxon>
        <taxon>Ostreoidea</taxon>
        <taxon>Ostreidae</taxon>
        <taxon>Magallana</taxon>
    </lineage>
</organism>
<evidence type="ECO:0000259" key="3">
    <source>
        <dbReference type="Pfam" id="PF20720"/>
    </source>
</evidence>
<dbReference type="AlphaFoldDB" id="A0A8W8M0Z3"/>
<sequence>MFHVINKSCPYEDWMSQASMHCKNPGNFHCVKDEYDRNGWVCAQPIWVEKDRCPVYNIGAKKLDTTGCPQTKCPPYNYRSNDIDVEYACRYKYVRPTTNPPSTFSNVSNDTNNNKNSPELWIILPALLSLLVVGVVIAAIVMLYKCRTKSPQKDAMGLEENKDLLKDKAGAVNMAEEQSKSSKQARKYLDKKNMVAITGVQGSGGSKSPQNDATGLEETNDHLKDKADAVNRVEKQSKSYKQARKYLVKKKMVAITGVQGSGKTFLAKLLVTDLKKNGNDMKSNWISNFSELLQTTQKSKGEFDIYVFDGTFYELQLDEKVKDTMESLKEFADKAKNVYLVFIIPSYIWQKQYRWNEFETWLGEVRVDLDKRSGSEKRNIVTCLMNRYDVPREQADTICKSESDLLNFTSNSIGFPALISWICKQSSEHEVKKLLRNPLQSMSDEVALLKSDLTLEEGGKYLILAYMSLKNGRIDVKDVDKNLFDSLKKKYVPGFVDKDLGKFVERMIGYYLLPDEDYSFVYDSNILKKIVFVSVAKENALFVQMNCKNEYLKYAIPAELCPDDMDTIYTECFTRVEGKK</sequence>
<feature type="region of interest" description="Disordered" evidence="1">
    <location>
        <begin position="199"/>
        <end position="223"/>
    </location>
</feature>
<feature type="domain" description="Novel STAND NTPase 3" evidence="3">
    <location>
        <begin position="237"/>
        <end position="381"/>
    </location>
</feature>
<dbReference type="InterPro" id="IPR049050">
    <property type="entry name" value="nSTAND3"/>
</dbReference>
<protein>
    <recommendedName>
        <fullName evidence="3">Novel STAND NTPase 3 domain-containing protein</fullName>
    </recommendedName>
</protein>
<reference evidence="4" key="1">
    <citation type="submission" date="2022-08" db="UniProtKB">
        <authorList>
            <consortium name="EnsemblMetazoa"/>
        </authorList>
    </citation>
    <scope>IDENTIFICATION</scope>
    <source>
        <strain evidence="4">05x7-T-G4-1.051#20</strain>
    </source>
</reference>
<proteinExistence type="predicted"/>
<evidence type="ECO:0000256" key="1">
    <source>
        <dbReference type="SAM" id="MobiDB-lite"/>
    </source>
</evidence>
<keyword evidence="2" id="KW-1133">Transmembrane helix</keyword>
<dbReference type="Gene3D" id="3.40.50.300">
    <property type="entry name" value="P-loop containing nucleotide triphosphate hydrolases"/>
    <property type="match status" value="1"/>
</dbReference>
<dbReference type="SUPFAM" id="SSF52540">
    <property type="entry name" value="P-loop containing nucleoside triphosphate hydrolases"/>
    <property type="match status" value="1"/>
</dbReference>
<evidence type="ECO:0000313" key="5">
    <source>
        <dbReference type="Proteomes" id="UP000005408"/>
    </source>
</evidence>
<dbReference type="Proteomes" id="UP000005408">
    <property type="component" value="Unassembled WGS sequence"/>
</dbReference>
<dbReference type="EnsemblMetazoa" id="G30055.1">
    <property type="protein sequence ID" value="G30055.1:cds"/>
    <property type="gene ID" value="G30055"/>
</dbReference>